<dbReference type="InterPro" id="IPR008969">
    <property type="entry name" value="CarboxyPept-like_regulatory"/>
</dbReference>
<gene>
    <name evidence="19" type="ORF">SAMN05421740_101490</name>
</gene>
<comment type="subcellular location">
    <subcellularLocation>
        <location evidence="1 14">Cell outer membrane</location>
        <topology evidence="1 14">Multi-pass membrane protein</topology>
    </subcellularLocation>
</comment>
<dbReference type="NCBIfam" id="TIGR01783">
    <property type="entry name" value="TonB-siderophor"/>
    <property type="match status" value="1"/>
</dbReference>
<dbReference type="GO" id="GO:0015891">
    <property type="term" value="P:siderophore transport"/>
    <property type="evidence" value="ECO:0007669"/>
    <property type="project" value="InterPro"/>
</dbReference>
<evidence type="ECO:0000256" key="15">
    <source>
        <dbReference type="RuleBase" id="RU003357"/>
    </source>
</evidence>
<dbReference type="Gene3D" id="2.60.40.1120">
    <property type="entry name" value="Carboxypeptidase-like, regulatory domain"/>
    <property type="match status" value="1"/>
</dbReference>
<comment type="similarity">
    <text evidence="2 14 15">Belongs to the TonB-dependent receptor family.</text>
</comment>
<evidence type="ECO:0000313" key="20">
    <source>
        <dbReference type="Proteomes" id="UP000198916"/>
    </source>
</evidence>
<dbReference type="InterPro" id="IPR037066">
    <property type="entry name" value="Plug_dom_sf"/>
</dbReference>
<evidence type="ECO:0000256" key="2">
    <source>
        <dbReference type="ARBA" id="ARBA00009810"/>
    </source>
</evidence>
<feature type="signal peptide" evidence="16">
    <location>
        <begin position="1"/>
        <end position="33"/>
    </location>
</feature>
<evidence type="ECO:0000256" key="13">
    <source>
        <dbReference type="ARBA" id="ARBA00023237"/>
    </source>
</evidence>
<evidence type="ECO:0000256" key="3">
    <source>
        <dbReference type="ARBA" id="ARBA00022448"/>
    </source>
</evidence>
<keyword evidence="13 14" id="KW-0998">Cell outer membrane</keyword>
<dbReference type="InterPro" id="IPR010105">
    <property type="entry name" value="TonB_sidphr_rcpt"/>
</dbReference>
<feature type="chain" id="PRO_5011445657" evidence="16">
    <location>
        <begin position="34"/>
        <end position="829"/>
    </location>
</feature>
<dbReference type="InterPro" id="IPR012910">
    <property type="entry name" value="Plug_dom"/>
</dbReference>
<dbReference type="CDD" id="cd01347">
    <property type="entry name" value="ligand_gated_channel"/>
    <property type="match status" value="1"/>
</dbReference>
<evidence type="ECO:0000256" key="4">
    <source>
        <dbReference type="ARBA" id="ARBA00022452"/>
    </source>
</evidence>
<keyword evidence="10 15" id="KW-0798">TonB box</keyword>
<evidence type="ECO:0000256" key="9">
    <source>
        <dbReference type="ARBA" id="ARBA00023065"/>
    </source>
</evidence>
<dbReference type="Pfam" id="PF00593">
    <property type="entry name" value="TonB_dep_Rec_b-barrel"/>
    <property type="match status" value="1"/>
</dbReference>
<dbReference type="InterPro" id="IPR000531">
    <property type="entry name" value="Beta-barrel_TonB"/>
</dbReference>
<keyword evidence="6 14" id="KW-0812">Transmembrane</keyword>
<sequence>MEQNDICLRRQLKKWFLSCVLVAFMLAQGIAQTGSGTIRGQILTADGNPVPYVSLTLEGTGKKASTDNDGRYEFTGLSAGNYTVVVSSVGYRTAEKSVALNGDDRLTVDFMITAANTQLQEVEITGRKESSYKNTSTFSGTRTETPIKLVPQAISYVTKEVILDRQGFKNNEVVKNISGVNQSSYNNNGFVVRGFATSNRLINGLRMGSSGWNQSSLPNMERIEVIKGPASALYANTSPGGTINSVTKKPLDEARKSVNFATGSYNTYRITTDFTGPMNDTKTLLYRLNLAYQNAGSFRILQDAQDMVIAPSVSFIPDDKTMVNFDIVYSGTNGRLDRGQAIFGATAGTNLNSTPISFAIGKESDYQKEYHLYSTLSLQRKITDYLSFNASYMKYLYNENLEEHRTSNRYAVDADGVEIPTLMEMQTIHRVGKNYTDNLNLYINTNFNTGSLEHKVVVGYDHISAVSPVGNSNYNAGGYLNAEGTGVISGAYRPENRDRYLIRDNMPVPNVPHFNLENPDYSITDIANYVNVSSPSAPTRYYLNGFYIQEQIKWGKFNALIALRQEYYSDMLNYEMADEERVEQNALLPRFGLVYTPIEPISVYATYTEGYQPQSAGTIGDPQRFGGPFDPLISNMVEGGVKTEFLQKRLVMNLAIYQIIQNNVLVNAGAADNPDLLRPIGQERARGVELDVYGQINANLSVTANFAYNKALITESDNPEEVGQVFPNAPVTQGGFWAKYVFSNRALNGLGFGLGSNFAGERFGSGANRLRLPPYMVVDAAAYYSVDKFRLSFNLNNVFNKEHWIGGFDYNRLFPGTPRNFLVGVGYTF</sequence>
<dbReference type="AlphaFoldDB" id="A0A1H7G1Z7"/>
<dbReference type="EMBL" id="FNZR01000001">
    <property type="protein sequence ID" value="SEK30480.1"/>
    <property type="molecule type" value="Genomic_DNA"/>
</dbReference>
<dbReference type="Gene3D" id="2.40.170.20">
    <property type="entry name" value="TonB-dependent receptor, beta-barrel domain"/>
    <property type="match status" value="1"/>
</dbReference>
<feature type="domain" description="TonB-dependent receptor plug" evidence="18">
    <location>
        <begin position="149"/>
        <end position="242"/>
    </location>
</feature>
<dbReference type="InterPro" id="IPR039426">
    <property type="entry name" value="TonB-dep_rcpt-like"/>
</dbReference>
<dbReference type="PANTHER" id="PTHR32552:SF68">
    <property type="entry name" value="FERRICHROME OUTER MEMBRANE TRANSPORTER_PHAGE RECEPTOR"/>
    <property type="match status" value="1"/>
</dbReference>
<evidence type="ECO:0000256" key="7">
    <source>
        <dbReference type="ARBA" id="ARBA00022729"/>
    </source>
</evidence>
<keyword evidence="4 14" id="KW-1134">Transmembrane beta strand</keyword>
<dbReference type="PANTHER" id="PTHR32552">
    <property type="entry name" value="FERRICHROME IRON RECEPTOR-RELATED"/>
    <property type="match status" value="1"/>
</dbReference>
<evidence type="ECO:0000256" key="16">
    <source>
        <dbReference type="SAM" id="SignalP"/>
    </source>
</evidence>
<evidence type="ECO:0000259" key="17">
    <source>
        <dbReference type="Pfam" id="PF00593"/>
    </source>
</evidence>
<evidence type="ECO:0000259" key="18">
    <source>
        <dbReference type="Pfam" id="PF07715"/>
    </source>
</evidence>
<keyword evidence="20" id="KW-1185">Reference proteome</keyword>
<evidence type="ECO:0000256" key="11">
    <source>
        <dbReference type="ARBA" id="ARBA00023136"/>
    </source>
</evidence>
<evidence type="ECO:0000256" key="12">
    <source>
        <dbReference type="ARBA" id="ARBA00023170"/>
    </source>
</evidence>
<dbReference type="Pfam" id="PF13715">
    <property type="entry name" value="CarbopepD_reg_2"/>
    <property type="match status" value="1"/>
</dbReference>
<evidence type="ECO:0000256" key="10">
    <source>
        <dbReference type="ARBA" id="ARBA00023077"/>
    </source>
</evidence>
<evidence type="ECO:0000256" key="14">
    <source>
        <dbReference type="PROSITE-ProRule" id="PRU01360"/>
    </source>
</evidence>
<evidence type="ECO:0000256" key="1">
    <source>
        <dbReference type="ARBA" id="ARBA00004571"/>
    </source>
</evidence>
<keyword evidence="7 16" id="KW-0732">Signal</keyword>
<dbReference type="SUPFAM" id="SSF49464">
    <property type="entry name" value="Carboxypeptidase regulatory domain-like"/>
    <property type="match status" value="1"/>
</dbReference>
<dbReference type="GO" id="GO:0038023">
    <property type="term" value="F:signaling receptor activity"/>
    <property type="evidence" value="ECO:0007669"/>
    <property type="project" value="InterPro"/>
</dbReference>
<organism evidence="19 20">
    <name type="scientific">Parapedobacter koreensis</name>
    <dbReference type="NCBI Taxonomy" id="332977"/>
    <lineage>
        <taxon>Bacteria</taxon>
        <taxon>Pseudomonadati</taxon>
        <taxon>Bacteroidota</taxon>
        <taxon>Sphingobacteriia</taxon>
        <taxon>Sphingobacteriales</taxon>
        <taxon>Sphingobacteriaceae</taxon>
        <taxon>Parapedobacter</taxon>
    </lineage>
</organism>
<dbReference type="InterPro" id="IPR036942">
    <property type="entry name" value="Beta-barrel_TonB_sf"/>
</dbReference>
<keyword evidence="9" id="KW-0406">Ion transport</keyword>
<protein>
    <submittedName>
        <fullName evidence="19">Iron complex outermembrane recepter protein</fullName>
    </submittedName>
</protein>
<feature type="domain" description="TonB-dependent receptor-like beta-barrel" evidence="17">
    <location>
        <begin position="319"/>
        <end position="798"/>
    </location>
</feature>
<evidence type="ECO:0000256" key="8">
    <source>
        <dbReference type="ARBA" id="ARBA00023004"/>
    </source>
</evidence>
<dbReference type="GO" id="GO:0015344">
    <property type="term" value="F:siderophore uptake transmembrane transporter activity"/>
    <property type="evidence" value="ECO:0007669"/>
    <property type="project" value="TreeGrafter"/>
</dbReference>
<proteinExistence type="inferred from homology"/>
<evidence type="ECO:0000313" key="19">
    <source>
        <dbReference type="EMBL" id="SEK30480.1"/>
    </source>
</evidence>
<keyword evidence="8" id="KW-0408">Iron</keyword>
<dbReference type="PROSITE" id="PS52016">
    <property type="entry name" value="TONB_DEPENDENT_REC_3"/>
    <property type="match status" value="1"/>
</dbReference>
<dbReference type="SUPFAM" id="SSF56935">
    <property type="entry name" value="Porins"/>
    <property type="match status" value="1"/>
</dbReference>
<evidence type="ECO:0000256" key="6">
    <source>
        <dbReference type="ARBA" id="ARBA00022692"/>
    </source>
</evidence>
<evidence type="ECO:0000256" key="5">
    <source>
        <dbReference type="ARBA" id="ARBA00022496"/>
    </source>
</evidence>
<reference evidence="20" key="1">
    <citation type="submission" date="2016-10" db="EMBL/GenBank/DDBJ databases">
        <authorList>
            <person name="Varghese N."/>
            <person name="Submissions S."/>
        </authorList>
    </citation>
    <scope>NUCLEOTIDE SEQUENCE [LARGE SCALE GENOMIC DNA]</scope>
    <source>
        <strain evidence="20">Jip14</strain>
    </source>
</reference>
<keyword evidence="5" id="KW-0410">Iron transport</keyword>
<accession>A0A1H7G1Z7</accession>
<dbReference type="Gene3D" id="2.170.130.10">
    <property type="entry name" value="TonB-dependent receptor, plug domain"/>
    <property type="match status" value="1"/>
</dbReference>
<dbReference type="GO" id="GO:0009279">
    <property type="term" value="C:cell outer membrane"/>
    <property type="evidence" value="ECO:0007669"/>
    <property type="project" value="UniProtKB-SubCell"/>
</dbReference>
<dbReference type="STRING" id="332977.SAMN05421740_101490"/>
<keyword evidence="11 14" id="KW-0472">Membrane</keyword>
<keyword evidence="12" id="KW-0675">Receptor</keyword>
<keyword evidence="3 14" id="KW-0813">Transport</keyword>
<dbReference type="Pfam" id="PF07715">
    <property type="entry name" value="Plug"/>
    <property type="match status" value="1"/>
</dbReference>
<dbReference type="Proteomes" id="UP000198916">
    <property type="component" value="Unassembled WGS sequence"/>
</dbReference>
<name>A0A1H7G1Z7_9SPHI</name>